<proteinExistence type="predicted"/>
<name>A0ABW2GFD5_9ACTN</name>
<dbReference type="Gene3D" id="3.40.50.300">
    <property type="entry name" value="P-loop containing nucleotide triphosphate hydrolases"/>
    <property type="match status" value="2"/>
</dbReference>
<protein>
    <submittedName>
        <fullName evidence="2">Uncharacterized protein</fullName>
    </submittedName>
</protein>
<sequence length="350" mass="35522">AAVAAGRPDSGGAQEPSEGTVAGAEDPTGRSPLVVTVAGLLDGTEGPGRDGEGLLALDLLVVLDAPQLDVEAAAALVEALPDGVRLVLSGDVAGLPSAGPGRVFADLAAIPDWPRVVSRTPDPGPIGELVSGIGAGELAEVAAPGREVVIVPVRDAGEAVHRAVQLVADSVPRALGVPAEQTQVIAVAPGGMVGTRALNEALKARLNPGPGAFGGFDPGDRVLYGTAPGRTLLARVHSADEQGLRLRCEDGGSPVVAPGLVARTLRHAWALTAEQAAGRRWPAAVAVVPGDAGRELTRAWAYTAFGRGERHVSVVHGAGPALAQAIAHTPVRERTTRLRELLTPREEPGV</sequence>
<evidence type="ECO:0000313" key="2">
    <source>
        <dbReference type="EMBL" id="MFC7219322.1"/>
    </source>
</evidence>
<dbReference type="EMBL" id="JBHSZO010000020">
    <property type="protein sequence ID" value="MFC7219322.1"/>
    <property type="molecule type" value="Genomic_DNA"/>
</dbReference>
<dbReference type="SUPFAM" id="SSF52540">
    <property type="entry name" value="P-loop containing nucleoside triphosphate hydrolases"/>
    <property type="match status" value="1"/>
</dbReference>
<feature type="non-terminal residue" evidence="2">
    <location>
        <position position="1"/>
    </location>
</feature>
<dbReference type="Proteomes" id="UP001596413">
    <property type="component" value="Unassembled WGS sequence"/>
</dbReference>
<dbReference type="Gene3D" id="2.30.30.940">
    <property type="match status" value="1"/>
</dbReference>
<accession>A0ABW2GFD5</accession>
<evidence type="ECO:0000256" key="1">
    <source>
        <dbReference type="SAM" id="MobiDB-lite"/>
    </source>
</evidence>
<dbReference type="InterPro" id="IPR027417">
    <property type="entry name" value="P-loop_NTPase"/>
</dbReference>
<feature type="region of interest" description="Disordered" evidence="1">
    <location>
        <begin position="1"/>
        <end position="30"/>
    </location>
</feature>
<reference evidence="3" key="1">
    <citation type="journal article" date="2019" name="Int. J. Syst. Evol. Microbiol.">
        <title>The Global Catalogue of Microorganisms (GCM) 10K type strain sequencing project: providing services to taxonomists for standard genome sequencing and annotation.</title>
        <authorList>
            <consortium name="The Broad Institute Genomics Platform"/>
            <consortium name="The Broad Institute Genome Sequencing Center for Infectious Disease"/>
            <person name="Wu L."/>
            <person name="Ma J."/>
        </authorList>
    </citation>
    <scope>NUCLEOTIDE SEQUENCE [LARGE SCALE GENOMIC DNA]</scope>
    <source>
        <strain evidence="3">CGMCC 1.13681</strain>
    </source>
</reference>
<evidence type="ECO:0000313" key="3">
    <source>
        <dbReference type="Proteomes" id="UP001596413"/>
    </source>
</evidence>
<comment type="caution">
    <text evidence="2">The sequence shown here is derived from an EMBL/GenBank/DDBJ whole genome shotgun (WGS) entry which is preliminary data.</text>
</comment>
<organism evidence="2 3">
    <name type="scientific">Streptomyces polyrhachis</name>
    <dbReference type="NCBI Taxonomy" id="1282885"/>
    <lineage>
        <taxon>Bacteria</taxon>
        <taxon>Bacillati</taxon>
        <taxon>Actinomycetota</taxon>
        <taxon>Actinomycetes</taxon>
        <taxon>Kitasatosporales</taxon>
        <taxon>Streptomycetaceae</taxon>
        <taxon>Streptomyces</taxon>
    </lineage>
</organism>
<dbReference type="RefSeq" id="WP_386414925.1">
    <property type="nucleotide sequence ID" value="NZ_JBHSZO010000020.1"/>
</dbReference>
<gene>
    <name evidence="2" type="ORF">ACFQLX_14260</name>
</gene>
<keyword evidence="3" id="KW-1185">Reference proteome</keyword>